<keyword evidence="1" id="KW-1277">Toxin-antitoxin system</keyword>
<dbReference type="AlphaFoldDB" id="A0A4V2URJ6"/>
<dbReference type="InterPro" id="IPR035093">
    <property type="entry name" value="RelE/ParE_toxin_dom_sf"/>
</dbReference>
<evidence type="ECO:0000313" key="3">
    <source>
        <dbReference type="Proteomes" id="UP000295726"/>
    </source>
</evidence>
<sequence length="121" mass="14257">MNSSMNWRKDIPMTIYKVITLPLAESDIVNQTDYIAFKLKAPGTAINMVGGFRKTISSLSMFPQSHELDEDEELARYGIRKTYYKNYKIFFLINEKEKTVYILRVFHMLVDYKAKILKVFE</sequence>
<evidence type="ECO:0000313" key="2">
    <source>
        <dbReference type="EMBL" id="TCS77702.1"/>
    </source>
</evidence>
<proteinExistence type="predicted"/>
<comment type="caution">
    <text evidence="2">The sequence shown here is derived from an EMBL/GenBank/DDBJ whole genome shotgun (WGS) entry which is preliminary data.</text>
</comment>
<accession>A0A4V2URJ6</accession>
<name>A0A4V2URJ6_9FIRM</name>
<gene>
    <name evidence="2" type="ORF">EDD59_11519</name>
</gene>
<organism evidence="2 3">
    <name type="scientific">Muricomes intestini</name>
    <dbReference type="NCBI Taxonomy" id="1796634"/>
    <lineage>
        <taxon>Bacteria</taxon>
        <taxon>Bacillati</taxon>
        <taxon>Bacillota</taxon>
        <taxon>Clostridia</taxon>
        <taxon>Lachnospirales</taxon>
        <taxon>Lachnospiraceae</taxon>
        <taxon>Muricomes</taxon>
    </lineage>
</organism>
<dbReference type="Gene3D" id="3.30.2310.20">
    <property type="entry name" value="RelE-like"/>
    <property type="match status" value="1"/>
</dbReference>
<dbReference type="Pfam" id="PF05016">
    <property type="entry name" value="ParE_toxin"/>
    <property type="match status" value="1"/>
</dbReference>
<dbReference type="OrthoDB" id="3268478at2"/>
<dbReference type="EMBL" id="SLZZ01000015">
    <property type="protein sequence ID" value="TCS77702.1"/>
    <property type="molecule type" value="Genomic_DNA"/>
</dbReference>
<reference evidence="2 3" key="1">
    <citation type="submission" date="2019-03" db="EMBL/GenBank/DDBJ databases">
        <title>Genomic Encyclopedia of Type Strains, Phase IV (KMG-IV): sequencing the most valuable type-strain genomes for metagenomic binning, comparative biology and taxonomic classification.</title>
        <authorList>
            <person name="Goeker M."/>
        </authorList>
    </citation>
    <scope>NUCLEOTIDE SEQUENCE [LARGE SCALE GENOMIC DNA]</scope>
    <source>
        <strain evidence="2 3">DSM 29489</strain>
    </source>
</reference>
<keyword evidence="3" id="KW-1185">Reference proteome</keyword>
<dbReference type="Proteomes" id="UP000295726">
    <property type="component" value="Unassembled WGS sequence"/>
</dbReference>
<dbReference type="InterPro" id="IPR007712">
    <property type="entry name" value="RelE/ParE_toxin"/>
</dbReference>
<protein>
    <submittedName>
        <fullName evidence="2">Plasmid stabilization system protein ParE</fullName>
    </submittedName>
</protein>
<evidence type="ECO:0000256" key="1">
    <source>
        <dbReference type="ARBA" id="ARBA00022649"/>
    </source>
</evidence>